<accession>A0A4Y2CAF3</accession>
<evidence type="ECO:0000313" key="2">
    <source>
        <dbReference type="Proteomes" id="UP000499080"/>
    </source>
</evidence>
<sequence>MRMILLCLIPIWAERCRVPFIGLLVIVTSICVDVPSSVSVFGLPHLLSSTMEPVLFEFLQKCCHSVMGYLRSVRCIASTPYLTSGTSPSRHDITPPHTPGTYNLKVYLNSWVDGYNYFHRRALRSLSNVLPRTTLNSPLPPTE</sequence>
<protein>
    <submittedName>
        <fullName evidence="1">Uncharacterized protein</fullName>
    </submittedName>
</protein>
<proteinExistence type="predicted"/>
<evidence type="ECO:0000313" key="1">
    <source>
        <dbReference type="EMBL" id="GBM01303.1"/>
    </source>
</evidence>
<keyword evidence="2" id="KW-1185">Reference proteome</keyword>
<dbReference type="AlphaFoldDB" id="A0A4Y2CAF3"/>
<dbReference type="EMBL" id="BGPR01000167">
    <property type="protein sequence ID" value="GBM01303.1"/>
    <property type="molecule type" value="Genomic_DNA"/>
</dbReference>
<name>A0A4Y2CAF3_ARAVE</name>
<organism evidence="1 2">
    <name type="scientific">Araneus ventricosus</name>
    <name type="common">Orbweaver spider</name>
    <name type="synonym">Epeira ventricosa</name>
    <dbReference type="NCBI Taxonomy" id="182803"/>
    <lineage>
        <taxon>Eukaryota</taxon>
        <taxon>Metazoa</taxon>
        <taxon>Ecdysozoa</taxon>
        <taxon>Arthropoda</taxon>
        <taxon>Chelicerata</taxon>
        <taxon>Arachnida</taxon>
        <taxon>Araneae</taxon>
        <taxon>Araneomorphae</taxon>
        <taxon>Entelegynae</taxon>
        <taxon>Araneoidea</taxon>
        <taxon>Araneidae</taxon>
        <taxon>Araneus</taxon>
    </lineage>
</organism>
<comment type="caution">
    <text evidence="1">The sequence shown here is derived from an EMBL/GenBank/DDBJ whole genome shotgun (WGS) entry which is preliminary data.</text>
</comment>
<dbReference type="Proteomes" id="UP000499080">
    <property type="component" value="Unassembled WGS sequence"/>
</dbReference>
<gene>
    <name evidence="1" type="ORF">AVEN_170351_1</name>
</gene>
<reference evidence="1 2" key="1">
    <citation type="journal article" date="2019" name="Sci. Rep.">
        <title>Orb-weaving spider Araneus ventricosus genome elucidates the spidroin gene catalogue.</title>
        <authorList>
            <person name="Kono N."/>
            <person name="Nakamura H."/>
            <person name="Ohtoshi R."/>
            <person name="Moran D.A.P."/>
            <person name="Shinohara A."/>
            <person name="Yoshida Y."/>
            <person name="Fujiwara M."/>
            <person name="Mori M."/>
            <person name="Tomita M."/>
            <person name="Arakawa K."/>
        </authorList>
    </citation>
    <scope>NUCLEOTIDE SEQUENCE [LARGE SCALE GENOMIC DNA]</scope>
</reference>